<evidence type="ECO:0000256" key="3">
    <source>
        <dbReference type="ARBA" id="ARBA00022801"/>
    </source>
</evidence>
<comment type="caution">
    <text evidence="10">The sequence shown here is derived from an EMBL/GenBank/DDBJ whole genome shotgun (WGS) entry which is preliminary data.</text>
</comment>
<dbReference type="STRING" id="104452.A0A0L7L1D9"/>
<dbReference type="EMBL" id="JTDY01003639">
    <property type="protein sequence ID" value="KOB69235.1"/>
    <property type="molecule type" value="Genomic_DNA"/>
</dbReference>
<dbReference type="InterPro" id="IPR009003">
    <property type="entry name" value="Peptidase_S1_PA"/>
</dbReference>
<dbReference type="Pfam" id="PF00089">
    <property type="entry name" value="Trypsin"/>
    <property type="match status" value="1"/>
</dbReference>
<evidence type="ECO:0000256" key="1">
    <source>
        <dbReference type="ARBA" id="ARBA00022670"/>
    </source>
</evidence>
<dbReference type="InterPro" id="IPR001254">
    <property type="entry name" value="Trypsin_dom"/>
</dbReference>
<proteinExistence type="inferred from homology"/>
<evidence type="ECO:0000256" key="4">
    <source>
        <dbReference type="ARBA" id="ARBA00022825"/>
    </source>
</evidence>
<dbReference type="AlphaFoldDB" id="A0A0L7L1D9"/>
<dbReference type="SMART" id="SM00020">
    <property type="entry name" value="Tryp_SPc"/>
    <property type="match status" value="1"/>
</dbReference>
<dbReference type="GO" id="GO:0004252">
    <property type="term" value="F:serine-type endopeptidase activity"/>
    <property type="evidence" value="ECO:0007669"/>
    <property type="project" value="InterPro"/>
</dbReference>
<dbReference type="Gene3D" id="2.40.10.10">
    <property type="entry name" value="Trypsin-like serine proteases"/>
    <property type="match status" value="2"/>
</dbReference>
<dbReference type="InterPro" id="IPR051487">
    <property type="entry name" value="Ser/Thr_Proteases_Immune/Dev"/>
</dbReference>
<comment type="similarity">
    <text evidence="8">Belongs to the peptidase S1 family. CLIP subfamily.</text>
</comment>
<evidence type="ECO:0000313" key="11">
    <source>
        <dbReference type="Proteomes" id="UP000037510"/>
    </source>
</evidence>
<sequence length="271" mass="29298">MPKLDNPFFVKVCFVKTVPMGIYLKMPVYSDFELGTEPTSTHAQVCCSFDMNSKTSLPTRRPTVPSIDTSANWNITDGTRANITTSVIDDAAEAPDVTNHPNLGLLPRSCGSLDTDRIIGGNQTQLYEMPWMVILSYDTDTIGTICLPSTRALQQTNLDALHAVVAGWGITEQKIASSVLLRVSLPIITNEEIARIYSRQLCAGGVAGTDSCSGDSGGPLMYPGQVSSGGVRYVQHGIVSFGPRSCGIGVLPGVYTRLSHHMKWILDNMRS</sequence>
<dbReference type="PANTHER" id="PTHR24256">
    <property type="entry name" value="TRYPTASE-RELATED"/>
    <property type="match status" value="1"/>
</dbReference>
<keyword evidence="2" id="KW-0479">Metal-binding</keyword>
<dbReference type="GO" id="GO:0006508">
    <property type="term" value="P:proteolysis"/>
    <property type="evidence" value="ECO:0007669"/>
    <property type="project" value="UniProtKB-KW"/>
</dbReference>
<dbReference type="GO" id="GO:0046872">
    <property type="term" value="F:metal ion binding"/>
    <property type="evidence" value="ECO:0007669"/>
    <property type="project" value="UniProtKB-KW"/>
</dbReference>
<dbReference type="PROSITE" id="PS50240">
    <property type="entry name" value="TRYPSIN_DOM"/>
    <property type="match status" value="1"/>
</dbReference>
<dbReference type="PROSITE" id="PS00135">
    <property type="entry name" value="TRYPSIN_SER"/>
    <property type="match status" value="1"/>
</dbReference>
<accession>A0A0L7L1D9</accession>
<keyword evidence="5" id="KW-0106">Calcium</keyword>
<keyword evidence="1" id="KW-0645">Protease</keyword>
<dbReference type="SUPFAM" id="SSF50494">
    <property type="entry name" value="Trypsin-like serine proteases"/>
    <property type="match status" value="1"/>
</dbReference>
<keyword evidence="11" id="KW-1185">Reference proteome</keyword>
<evidence type="ECO:0000313" key="10">
    <source>
        <dbReference type="EMBL" id="KOB69235.1"/>
    </source>
</evidence>
<keyword evidence="6" id="KW-0865">Zymogen</keyword>
<evidence type="ECO:0000256" key="8">
    <source>
        <dbReference type="ARBA" id="ARBA00024195"/>
    </source>
</evidence>
<keyword evidence="4" id="KW-0720">Serine protease</keyword>
<evidence type="ECO:0000256" key="2">
    <source>
        <dbReference type="ARBA" id="ARBA00022723"/>
    </source>
</evidence>
<dbReference type="InterPro" id="IPR033116">
    <property type="entry name" value="TRYPSIN_SER"/>
</dbReference>
<gene>
    <name evidence="10" type="ORF">OBRU01_17100</name>
</gene>
<protein>
    <submittedName>
        <fullName evidence="10">Hemolymph proteinase 5</fullName>
    </submittedName>
</protein>
<dbReference type="Proteomes" id="UP000037510">
    <property type="component" value="Unassembled WGS sequence"/>
</dbReference>
<dbReference type="InterPro" id="IPR043504">
    <property type="entry name" value="Peptidase_S1_PA_chymotrypsin"/>
</dbReference>
<keyword evidence="3" id="KW-0378">Hydrolase</keyword>
<dbReference type="FunFam" id="2.40.10.10:FF:000078">
    <property type="entry name" value="Serine protease H137"/>
    <property type="match status" value="1"/>
</dbReference>
<evidence type="ECO:0000256" key="6">
    <source>
        <dbReference type="ARBA" id="ARBA00023145"/>
    </source>
</evidence>
<reference evidence="10 11" key="1">
    <citation type="journal article" date="2015" name="Genome Biol. Evol.">
        <title>The genome of winter moth (Operophtera brumata) provides a genomic perspective on sexual dimorphism and phenology.</title>
        <authorList>
            <person name="Derks M.F."/>
            <person name="Smit S."/>
            <person name="Salis L."/>
            <person name="Schijlen E."/>
            <person name="Bossers A."/>
            <person name="Mateman C."/>
            <person name="Pijl A.S."/>
            <person name="de Ridder D."/>
            <person name="Groenen M.A."/>
            <person name="Visser M.E."/>
            <person name="Megens H.J."/>
        </authorList>
    </citation>
    <scope>NUCLEOTIDE SEQUENCE [LARGE SCALE GENOMIC DNA]</scope>
    <source>
        <strain evidence="10">WM2013NL</strain>
        <tissue evidence="10">Head and thorax</tissue>
    </source>
</reference>
<organism evidence="10 11">
    <name type="scientific">Operophtera brumata</name>
    <name type="common">Winter moth</name>
    <name type="synonym">Phalaena brumata</name>
    <dbReference type="NCBI Taxonomy" id="104452"/>
    <lineage>
        <taxon>Eukaryota</taxon>
        <taxon>Metazoa</taxon>
        <taxon>Ecdysozoa</taxon>
        <taxon>Arthropoda</taxon>
        <taxon>Hexapoda</taxon>
        <taxon>Insecta</taxon>
        <taxon>Pterygota</taxon>
        <taxon>Neoptera</taxon>
        <taxon>Endopterygota</taxon>
        <taxon>Lepidoptera</taxon>
        <taxon>Glossata</taxon>
        <taxon>Ditrysia</taxon>
        <taxon>Geometroidea</taxon>
        <taxon>Geometridae</taxon>
        <taxon>Larentiinae</taxon>
        <taxon>Operophtera</taxon>
    </lineage>
</organism>
<name>A0A0L7L1D9_OPEBR</name>
<evidence type="ECO:0000256" key="5">
    <source>
        <dbReference type="ARBA" id="ARBA00022837"/>
    </source>
</evidence>
<evidence type="ECO:0000256" key="7">
    <source>
        <dbReference type="ARBA" id="ARBA00023157"/>
    </source>
</evidence>
<evidence type="ECO:0000259" key="9">
    <source>
        <dbReference type="PROSITE" id="PS50240"/>
    </source>
</evidence>
<keyword evidence="7" id="KW-1015">Disulfide bond</keyword>
<feature type="domain" description="Peptidase S1" evidence="9">
    <location>
        <begin position="47"/>
        <end position="270"/>
    </location>
</feature>